<dbReference type="OrthoDB" id="107187at2"/>
<evidence type="ECO:0000313" key="1">
    <source>
        <dbReference type="EMBL" id="RZU42689.1"/>
    </source>
</evidence>
<accession>A0A4Q7YZR3</accession>
<dbReference type="PROSITE" id="PS51257">
    <property type="entry name" value="PROKAR_LIPOPROTEIN"/>
    <property type="match status" value="1"/>
</dbReference>
<keyword evidence="2" id="KW-1185">Reference proteome</keyword>
<dbReference type="EMBL" id="SHKW01000001">
    <property type="protein sequence ID" value="RZU42689.1"/>
    <property type="molecule type" value="Genomic_DNA"/>
</dbReference>
<dbReference type="AlphaFoldDB" id="A0A4Q7YZR3"/>
<dbReference type="Proteomes" id="UP000292958">
    <property type="component" value="Unassembled WGS sequence"/>
</dbReference>
<comment type="caution">
    <text evidence="1">The sequence shown here is derived from an EMBL/GenBank/DDBJ whole genome shotgun (WGS) entry which is preliminary data.</text>
</comment>
<organism evidence="1 2">
    <name type="scientific">Edaphobacter modestus</name>
    <dbReference type="NCBI Taxonomy" id="388466"/>
    <lineage>
        <taxon>Bacteria</taxon>
        <taxon>Pseudomonadati</taxon>
        <taxon>Acidobacteriota</taxon>
        <taxon>Terriglobia</taxon>
        <taxon>Terriglobales</taxon>
        <taxon>Acidobacteriaceae</taxon>
        <taxon>Edaphobacter</taxon>
    </lineage>
</organism>
<dbReference type="RefSeq" id="WP_130420674.1">
    <property type="nucleotide sequence ID" value="NZ_SHKW01000001.1"/>
</dbReference>
<reference evidence="1 2" key="1">
    <citation type="submission" date="2019-02" db="EMBL/GenBank/DDBJ databases">
        <title>Genomic Encyclopedia of Archaeal and Bacterial Type Strains, Phase II (KMG-II): from individual species to whole genera.</title>
        <authorList>
            <person name="Goeker M."/>
        </authorList>
    </citation>
    <scope>NUCLEOTIDE SEQUENCE [LARGE SCALE GENOMIC DNA]</scope>
    <source>
        <strain evidence="1 2">DSM 18101</strain>
    </source>
</reference>
<evidence type="ECO:0000313" key="2">
    <source>
        <dbReference type="Proteomes" id="UP000292958"/>
    </source>
</evidence>
<gene>
    <name evidence="1" type="ORF">BDD14_4281</name>
</gene>
<sequence length="404" mass="43339">MASLRNASLSITIPAFLSCLLFSTGCVHRTPVSGETYTLEKNSGYSLLVPSLSTQASDQDFQTSTLTLPDSAPTNDAPAQHCVIGGSIFSLAPDSTGKPNQWAVKGLSPLGWQKRAGDLDVHAEWNRFLGDLLELERLSCFPRNQSFYTLRRAIAERIPLPANEAAFFAYSFGGRGFVDLAPGMQIKIERPLIQDATPTTRASYKGSLEADYRVISPSTTGVELLLSHTSNRRAGQSLGADGDLPFELSGRFASRPLLRIFLQSIGDGKAQPTAILLGASSVHDLDETTHRIEENGRTSCPPSSFPTFECISFGTETAVSLLSSVRINGKTELRPFGTTMGYLIDVASSGAGRSNIAALTQTLQTASLSRPLAGGGYAEVTFPKTIDSVSQIVLLPGDHLAWKH</sequence>
<protein>
    <submittedName>
        <fullName evidence="1">Uncharacterized protein</fullName>
    </submittedName>
</protein>
<name>A0A4Q7YZR3_9BACT</name>
<proteinExistence type="predicted"/>